<keyword evidence="2" id="KW-1185">Reference proteome</keyword>
<dbReference type="InterPro" id="IPR029058">
    <property type="entry name" value="AB_hydrolase_fold"/>
</dbReference>
<evidence type="ECO:0000313" key="2">
    <source>
        <dbReference type="Proteomes" id="UP001226020"/>
    </source>
</evidence>
<dbReference type="RefSeq" id="WP_306352038.1">
    <property type="nucleotide sequence ID" value="NZ_JASAWV010000036.1"/>
</dbReference>
<dbReference type="Gene3D" id="3.40.50.1820">
    <property type="entry name" value="alpha/beta hydrolase"/>
    <property type="match status" value="1"/>
</dbReference>
<comment type="caution">
    <text evidence="1">The sequence shown here is derived from an EMBL/GenBank/DDBJ whole genome shotgun (WGS) entry which is preliminary data.</text>
</comment>
<dbReference type="Proteomes" id="UP001226020">
    <property type="component" value="Unassembled WGS sequence"/>
</dbReference>
<name>A0AAW8CCF6_9PAST</name>
<protein>
    <submittedName>
        <fullName evidence="1">Alpha/beta hydrolase</fullName>
    </submittedName>
</protein>
<dbReference type="EMBL" id="JASAXT010000035">
    <property type="protein sequence ID" value="MDP8149501.1"/>
    <property type="molecule type" value="Genomic_DNA"/>
</dbReference>
<evidence type="ECO:0000313" key="1">
    <source>
        <dbReference type="EMBL" id="MDP8149501.1"/>
    </source>
</evidence>
<reference evidence="1 2" key="1">
    <citation type="journal article" date="2023" name="Front. Microbiol.">
        <title>Phylogeography and host specificity of Pasteurellaceae pathogenic to sea-farmed fish in the north-east Atlantic.</title>
        <authorList>
            <person name="Gulla S."/>
            <person name="Colquhoun D.J."/>
            <person name="Olsen A.B."/>
            <person name="Spilsberg B."/>
            <person name="Lagesen K."/>
            <person name="Aakesson C.P."/>
            <person name="Strom S."/>
            <person name="Manji F."/>
            <person name="Birkbeck T.H."/>
            <person name="Nilsen H.K."/>
        </authorList>
    </citation>
    <scope>NUCLEOTIDE SEQUENCE [LARGE SCALE GENOMIC DNA]</scope>
    <source>
        <strain evidence="1 2">NVIB3131</strain>
    </source>
</reference>
<organism evidence="1 2">
    <name type="scientific">Phocoenobacter atlanticus subsp. atlanticus</name>
    <dbReference type="NCBI Taxonomy" id="3061285"/>
    <lineage>
        <taxon>Bacteria</taxon>
        <taxon>Pseudomonadati</taxon>
        <taxon>Pseudomonadota</taxon>
        <taxon>Gammaproteobacteria</taxon>
        <taxon>Pasteurellales</taxon>
        <taxon>Pasteurellaceae</taxon>
        <taxon>Phocoenobacter</taxon>
        <taxon>Phocoenobacter atlanticus</taxon>
    </lineage>
</organism>
<sequence>MIPIKKLQEKVLECESQPTGNGTACCRTDVVIKHFELVVDAKQQDGTLDNFEQINLKGAGEIIGRPLPQGINVVVYDKDGNKITGITNKNGVSTHRGVHCGDIFWQLKRDNLTHGRLLLKAENTITGDQKKHNNPKMQLSTPLRLEVAVGQSEIIAIYLPPPIICNLREGKSEKNDLLTKEQIKQLKASGRNATIFIHGYNVAMGEMGSLANAEEWGEKPPNQQHNLLETEHWQRPFLYYSPKEIKKIAGNMVNYEYGQVYTPNYGRVKDRLNGTDSYAWFTSVEYYLNKAAAGLSVNADITDWEKYNRIIGVAWTGDVKPSIDFMQAEINANIASRRLALVLKQLIDKGIKINVITHSLGARVILGAMNILGDFAGKYDGKVDNVFLWEPAVADNALTDDASRDKNGLSIGVFPFAYKVAGHIRVLHSREDGILAGNDRFVDNEFTGWLGGAYTKKYAVSVNCLERIKSRFVEAMPYQIGGYHGRELKAILKSIVQGEAEKAKQGLGKLHFLAPWSHYRQFSEKQQDEITYIIRCIYQYGRQPDKGKRRPPLGNMGFKEIIDKDLSVYDPFIAEKVRIEEFYPHDQSQYFLTHSAMRDYEGDRKYFPEIYEQSYKQNIINIIKENKSKFGRY</sequence>
<dbReference type="GO" id="GO:0016787">
    <property type="term" value="F:hydrolase activity"/>
    <property type="evidence" value="ECO:0007669"/>
    <property type="project" value="UniProtKB-KW"/>
</dbReference>
<accession>A0AAW8CCF6</accession>
<proteinExistence type="predicted"/>
<dbReference type="AlphaFoldDB" id="A0AAW8CCF6"/>
<keyword evidence="1" id="KW-0378">Hydrolase</keyword>
<gene>
    <name evidence="1" type="ORF">QJU57_10520</name>
</gene>